<evidence type="ECO:0000256" key="4">
    <source>
        <dbReference type="ARBA" id="ARBA00020837"/>
    </source>
</evidence>
<dbReference type="PIRSF" id="PIRSF010130">
    <property type="entry name" value="PduL"/>
    <property type="match status" value="1"/>
</dbReference>
<dbReference type="GO" id="GO:0016747">
    <property type="term" value="F:acyltransferase activity, transferring groups other than amino-acyl groups"/>
    <property type="evidence" value="ECO:0007669"/>
    <property type="project" value="InterPro"/>
</dbReference>
<dbReference type="UniPathway" id="UPA00621"/>
<gene>
    <name evidence="11" type="ORF">SAMN03080614_100715</name>
</gene>
<evidence type="ECO:0000256" key="10">
    <source>
        <dbReference type="PIRNR" id="PIRNR010130"/>
    </source>
</evidence>
<dbReference type="PANTHER" id="PTHR39453:SF1">
    <property type="entry name" value="PHOSPHATE PROPANOYLTRANSFERASE"/>
    <property type="match status" value="1"/>
</dbReference>
<keyword evidence="5 10" id="KW-0808">Transferase</keyword>
<proteinExistence type="inferred from homology"/>
<dbReference type="PANTHER" id="PTHR39453">
    <property type="entry name" value="PHOSPHATE PROPANOYLTRANSFERASE"/>
    <property type="match status" value="1"/>
</dbReference>
<evidence type="ECO:0000256" key="5">
    <source>
        <dbReference type="ARBA" id="ARBA00022679"/>
    </source>
</evidence>
<keyword evidence="8 10" id="KW-0012">Acyltransferase</keyword>
<evidence type="ECO:0000256" key="3">
    <source>
        <dbReference type="ARBA" id="ARBA00012206"/>
    </source>
</evidence>
<name>A0A1H9Z743_9FIRM</name>
<dbReference type="STRING" id="1120990.SAMN03080614_100715"/>
<keyword evidence="7" id="KW-0862">Zinc</keyword>
<sequence>MSKLIPVGVSNRHLHLSQEDIYTLFGQGYELKPLKDLSQPGQYAAEETVTLQGPKGSIEKVRVLGPARKQTQVEISRTDSYVLGIKPPVRDSGALANSSPITIIGPKGKVELKEGAILAQRHIHMHTTDAEELGLIDKQLVQVEADGERGVIFKNVLVRVHESFALEFHIDTDEANAAGLANGDKVKIVG</sequence>
<dbReference type="GO" id="GO:0051144">
    <property type="term" value="P:1,2-propanediol catabolic process"/>
    <property type="evidence" value="ECO:0007669"/>
    <property type="project" value="UniProtKB-UniPathway"/>
</dbReference>
<comment type="pathway">
    <text evidence="10">Polyol metabolism; 1,2-propanediol degradation.</text>
</comment>
<dbReference type="EMBL" id="FOIF01000007">
    <property type="protein sequence ID" value="SES77324.1"/>
    <property type="molecule type" value="Genomic_DNA"/>
</dbReference>
<dbReference type="Pfam" id="PF06130">
    <property type="entry name" value="PTAC"/>
    <property type="match status" value="1"/>
</dbReference>
<dbReference type="InterPro" id="IPR008300">
    <property type="entry name" value="PTAC"/>
</dbReference>
<evidence type="ECO:0000256" key="1">
    <source>
        <dbReference type="ARBA" id="ARBA00001947"/>
    </source>
</evidence>
<keyword evidence="12" id="KW-1185">Reference proteome</keyword>
<dbReference type="NCBIfam" id="NF011652">
    <property type="entry name" value="PRK15070.1"/>
    <property type="match status" value="1"/>
</dbReference>
<comment type="catalytic activity">
    <reaction evidence="9 10">
        <text>propanoyl-CoA + phosphate = propanoyl phosphate + CoA</text>
        <dbReference type="Rhea" id="RHEA:28046"/>
        <dbReference type="ChEBI" id="CHEBI:43474"/>
        <dbReference type="ChEBI" id="CHEBI:57287"/>
        <dbReference type="ChEBI" id="CHEBI:57392"/>
        <dbReference type="ChEBI" id="CHEBI:58933"/>
        <dbReference type="EC" id="2.3.1.222"/>
    </reaction>
</comment>
<dbReference type="AlphaFoldDB" id="A0A1H9Z743"/>
<evidence type="ECO:0000256" key="6">
    <source>
        <dbReference type="ARBA" id="ARBA00022723"/>
    </source>
</evidence>
<comment type="cofactor">
    <cofactor evidence="1">
        <name>Zn(2+)</name>
        <dbReference type="ChEBI" id="CHEBI:29105"/>
    </cofactor>
</comment>
<accession>A0A1H9Z743</accession>
<dbReference type="GO" id="GO:0046872">
    <property type="term" value="F:metal ion binding"/>
    <property type="evidence" value="ECO:0007669"/>
    <property type="project" value="UniProtKB-KW"/>
</dbReference>
<evidence type="ECO:0000313" key="12">
    <source>
        <dbReference type="Proteomes" id="UP000243819"/>
    </source>
</evidence>
<dbReference type="OrthoDB" id="9784365at2"/>
<reference evidence="12" key="1">
    <citation type="submission" date="2016-10" db="EMBL/GenBank/DDBJ databases">
        <authorList>
            <person name="Varghese N."/>
            <person name="Submissions S."/>
        </authorList>
    </citation>
    <scope>NUCLEOTIDE SEQUENCE [LARGE SCALE GENOMIC DNA]</scope>
    <source>
        <strain evidence="12">DSM 13577</strain>
    </source>
</reference>
<dbReference type="Proteomes" id="UP000243819">
    <property type="component" value="Unassembled WGS sequence"/>
</dbReference>
<comment type="similarity">
    <text evidence="2 10">Belongs to the PduL family.</text>
</comment>
<organism evidence="11 12">
    <name type="scientific">Anaerobranca gottschalkii DSM 13577</name>
    <dbReference type="NCBI Taxonomy" id="1120990"/>
    <lineage>
        <taxon>Bacteria</taxon>
        <taxon>Bacillati</taxon>
        <taxon>Bacillota</taxon>
        <taxon>Clostridia</taxon>
        <taxon>Eubacteriales</taxon>
        <taxon>Proteinivoracaceae</taxon>
        <taxon>Anaerobranca</taxon>
    </lineage>
</organism>
<evidence type="ECO:0000256" key="9">
    <source>
        <dbReference type="ARBA" id="ARBA00047589"/>
    </source>
</evidence>
<evidence type="ECO:0000256" key="7">
    <source>
        <dbReference type="ARBA" id="ARBA00022833"/>
    </source>
</evidence>
<protein>
    <recommendedName>
        <fullName evidence="4 10">Phosphate propanoyltransferase</fullName>
        <ecNumber evidence="3 10">2.3.1.222</ecNumber>
    </recommendedName>
</protein>
<comment type="function">
    <text evidence="10">Involved in 1,2-propanediol (1,2-PD) degradation by catalyzing the conversion of propanoyl-CoA to propanoyl-phosphate.</text>
</comment>
<evidence type="ECO:0000256" key="2">
    <source>
        <dbReference type="ARBA" id="ARBA00007342"/>
    </source>
</evidence>
<dbReference type="RefSeq" id="WP_091349186.1">
    <property type="nucleotide sequence ID" value="NZ_FOIF01000007.1"/>
</dbReference>
<dbReference type="EC" id="2.3.1.222" evidence="3 10"/>
<evidence type="ECO:0000313" key="11">
    <source>
        <dbReference type="EMBL" id="SES77324.1"/>
    </source>
</evidence>
<keyword evidence="6" id="KW-0479">Metal-binding</keyword>
<evidence type="ECO:0000256" key="8">
    <source>
        <dbReference type="ARBA" id="ARBA00023315"/>
    </source>
</evidence>